<evidence type="ECO:0000313" key="1">
    <source>
        <dbReference type="EMBL" id="SNQ47064.1"/>
    </source>
</evidence>
<dbReference type="EMBL" id="FZMO01000079">
    <property type="protein sequence ID" value="SNQ47064.1"/>
    <property type="molecule type" value="Genomic_DNA"/>
</dbReference>
<dbReference type="RefSeq" id="WP_165818293.1">
    <property type="nucleotide sequence ID" value="NZ_FZMO01000079.1"/>
</dbReference>
<sequence length="159" mass="17075">MPTVTPQTIASGLRNTAATISQPTWHERHPGPLTTAHAAKLARFADRVERGISDDDPRLDALADYAFADQAGGCFLATPAEIDPFLAEVPEHWSPGRFLTGLVAAYQAAAPLTEDTVADIVRILETAAGYDADGLIPERDVNADGQTVLRYARRPLRGV</sequence>
<dbReference type="Proteomes" id="UP000234331">
    <property type="component" value="Unassembled WGS sequence"/>
</dbReference>
<gene>
    <name evidence="1" type="ORF">FRACA_170024</name>
</gene>
<accession>A0A2I2KN20</accession>
<dbReference type="AlphaFoldDB" id="A0A2I2KN20"/>
<keyword evidence="2" id="KW-1185">Reference proteome</keyword>
<organism evidence="1 2">
    <name type="scientific">Frankia canadensis</name>
    <dbReference type="NCBI Taxonomy" id="1836972"/>
    <lineage>
        <taxon>Bacteria</taxon>
        <taxon>Bacillati</taxon>
        <taxon>Actinomycetota</taxon>
        <taxon>Actinomycetes</taxon>
        <taxon>Frankiales</taxon>
        <taxon>Frankiaceae</taxon>
        <taxon>Frankia</taxon>
    </lineage>
</organism>
<name>A0A2I2KN20_9ACTN</name>
<evidence type="ECO:0000313" key="2">
    <source>
        <dbReference type="Proteomes" id="UP000234331"/>
    </source>
</evidence>
<proteinExistence type="predicted"/>
<reference evidence="1 2" key="1">
    <citation type="submission" date="2017-06" db="EMBL/GenBank/DDBJ databases">
        <authorList>
            <person name="Kim H.J."/>
            <person name="Triplett B.A."/>
        </authorList>
    </citation>
    <scope>NUCLEOTIDE SEQUENCE [LARGE SCALE GENOMIC DNA]</scope>
    <source>
        <strain evidence="1">FRACA_ARgP5</strain>
    </source>
</reference>
<protein>
    <submittedName>
        <fullName evidence="1">Uncharacterized protein</fullName>
    </submittedName>
</protein>